<keyword evidence="1" id="KW-0472">Membrane</keyword>
<name>A0A8I1M4R9_9PROT</name>
<dbReference type="Proteomes" id="UP000664405">
    <property type="component" value="Unassembled WGS sequence"/>
</dbReference>
<organism evidence="2 3">
    <name type="scientific">Thalassospira povalilytica</name>
    <dbReference type="NCBI Taxonomy" id="732237"/>
    <lineage>
        <taxon>Bacteria</taxon>
        <taxon>Pseudomonadati</taxon>
        <taxon>Pseudomonadota</taxon>
        <taxon>Alphaproteobacteria</taxon>
        <taxon>Rhodospirillales</taxon>
        <taxon>Thalassospiraceae</taxon>
        <taxon>Thalassospira</taxon>
    </lineage>
</organism>
<dbReference type="PANTHER" id="PTHR34219:SF8">
    <property type="entry name" value="PEPSY DOMAIN-CONTAINING PROTEIN"/>
    <property type="match status" value="1"/>
</dbReference>
<gene>
    <name evidence="2" type="ORF">JF547_00120</name>
</gene>
<feature type="transmembrane region" description="Helical" evidence="1">
    <location>
        <begin position="341"/>
        <end position="362"/>
    </location>
</feature>
<dbReference type="PANTHER" id="PTHR34219">
    <property type="entry name" value="IRON-REGULATED INNER MEMBRANE PROTEIN-RELATED"/>
    <property type="match status" value="1"/>
</dbReference>
<keyword evidence="1" id="KW-0812">Transmembrane</keyword>
<proteinExistence type="predicted"/>
<dbReference type="AlphaFoldDB" id="A0A8I1M4R9"/>
<evidence type="ECO:0000256" key="1">
    <source>
        <dbReference type="SAM" id="Phobius"/>
    </source>
</evidence>
<dbReference type="RefSeq" id="WP_206926291.1">
    <property type="nucleotide sequence ID" value="NZ_JAEKJW010000001.1"/>
</dbReference>
<feature type="transmembrane region" description="Helical" evidence="1">
    <location>
        <begin position="194"/>
        <end position="215"/>
    </location>
</feature>
<protein>
    <submittedName>
        <fullName evidence="2">PepSY domain-containing protein</fullName>
    </submittedName>
</protein>
<feature type="transmembrane region" description="Helical" evidence="1">
    <location>
        <begin position="378"/>
        <end position="398"/>
    </location>
</feature>
<feature type="transmembrane region" description="Helical" evidence="1">
    <location>
        <begin position="140"/>
        <end position="168"/>
    </location>
</feature>
<feature type="transmembrane region" description="Helical" evidence="1">
    <location>
        <begin position="418"/>
        <end position="441"/>
    </location>
</feature>
<sequence>MLRDWKSSAKLPVKPNWFDWHSWIGVYLGLMLFSICWSGAFAALSSEIDWLLMPESRTATADENFDFSNAFSVVERAYPGAKIELAEAPVNKVSAARFTVKEPGGARLFVYFSPATSEVSGSQSIFTVQRFFREFHEAFFGLYGVGKFLVCLFAIPLFLSMFSALCFFKRWWQRFFQLRLGRTKISLWSNLHKFAGLWSLWFVLLMAFTGAWYLFEEARYKLGDEKFALVDAYPLAVHQLPGPGNKGLEKLPVGELIEIARQARPDMHITTIQPDRAGFFYVIGQSDDVLVRDRANKLFINPASGEIEFNQYAEDLNTYWRWSETVDILHFGTFAGIASKVVWFVFGLVLAGLSLSGGWLYVKKQQGKRSVKWPKANFAACVALMVPISVLPIVWVYLHRVGGKVDGEYVMVELPDGVTVFIVSWAIVTLLIELLWVIGICRLSRAKNRKLHLA</sequence>
<accession>A0A8I1M4R9</accession>
<feature type="transmembrane region" description="Helical" evidence="1">
    <location>
        <begin position="20"/>
        <end position="44"/>
    </location>
</feature>
<keyword evidence="1" id="KW-1133">Transmembrane helix</keyword>
<dbReference type="EMBL" id="JAEKJW010000001">
    <property type="protein sequence ID" value="MBN8194907.1"/>
    <property type="molecule type" value="Genomic_DNA"/>
</dbReference>
<evidence type="ECO:0000313" key="2">
    <source>
        <dbReference type="EMBL" id="MBN8194907.1"/>
    </source>
</evidence>
<reference evidence="2" key="1">
    <citation type="submission" date="2020-12" db="EMBL/GenBank/DDBJ databases">
        <title>Oil enriched cultivation method for isolating marine PHA-producing bacteria.</title>
        <authorList>
            <person name="Zheng W."/>
            <person name="Yu S."/>
            <person name="Huang Y."/>
        </authorList>
    </citation>
    <scope>NUCLEOTIDE SEQUENCE</scope>
    <source>
        <strain evidence="2">SY-2-3</strain>
    </source>
</reference>
<comment type="caution">
    <text evidence="2">The sequence shown here is derived from an EMBL/GenBank/DDBJ whole genome shotgun (WGS) entry which is preliminary data.</text>
</comment>
<dbReference type="Pfam" id="PF03929">
    <property type="entry name" value="PepSY_TM"/>
    <property type="match status" value="1"/>
</dbReference>
<dbReference type="InterPro" id="IPR005625">
    <property type="entry name" value="PepSY-ass_TM"/>
</dbReference>
<evidence type="ECO:0000313" key="3">
    <source>
        <dbReference type="Proteomes" id="UP000664405"/>
    </source>
</evidence>